<dbReference type="Proteomes" id="UP000772151">
    <property type="component" value="Unassembled WGS sequence"/>
</dbReference>
<dbReference type="AlphaFoldDB" id="A0A927ZSL1"/>
<sequence length="105" mass="11917">MDRRQKLLEVLMARRQETVPNLMQELGVSRCTILRDIDVLSCSYPIFTVRGNGGGVRVADGYYLDRRYLKPDQEALIHKLLPGLKPEEQVVMQSILDSFAKPKAG</sequence>
<keyword evidence="1" id="KW-0805">Transcription regulation</keyword>
<dbReference type="PROSITE" id="PS51000">
    <property type="entry name" value="HTH_DEOR_2"/>
    <property type="match status" value="1"/>
</dbReference>
<protein>
    <submittedName>
        <fullName evidence="4">HTH domain-containing protein</fullName>
    </submittedName>
</protein>
<dbReference type="GO" id="GO:0003700">
    <property type="term" value="F:DNA-binding transcription factor activity"/>
    <property type="evidence" value="ECO:0007669"/>
    <property type="project" value="InterPro"/>
</dbReference>
<evidence type="ECO:0000313" key="4">
    <source>
        <dbReference type="EMBL" id="MBE6085466.1"/>
    </source>
</evidence>
<dbReference type="InterPro" id="IPR001034">
    <property type="entry name" value="DeoR_HTH"/>
</dbReference>
<organism evidence="4 5">
    <name type="scientific">Selenomonas ruminantium</name>
    <dbReference type="NCBI Taxonomy" id="971"/>
    <lineage>
        <taxon>Bacteria</taxon>
        <taxon>Bacillati</taxon>
        <taxon>Bacillota</taxon>
        <taxon>Negativicutes</taxon>
        <taxon>Selenomonadales</taxon>
        <taxon>Selenomonadaceae</taxon>
        <taxon>Selenomonas</taxon>
    </lineage>
</organism>
<evidence type="ECO:0000256" key="2">
    <source>
        <dbReference type="ARBA" id="ARBA00023163"/>
    </source>
</evidence>
<dbReference type="SUPFAM" id="SSF46785">
    <property type="entry name" value="Winged helix' DNA-binding domain"/>
    <property type="match status" value="1"/>
</dbReference>
<dbReference type="InterPro" id="IPR036388">
    <property type="entry name" value="WH-like_DNA-bd_sf"/>
</dbReference>
<accession>A0A927ZSL1</accession>
<dbReference type="EMBL" id="SVCA01000007">
    <property type="protein sequence ID" value="MBE6085466.1"/>
    <property type="molecule type" value="Genomic_DNA"/>
</dbReference>
<comment type="caution">
    <text evidence="4">The sequence shown here is derived from an EMBL/GenBank/DDBJ whole genome shotgun (WGS) entry which is preliminary data.</text>
</comment>
<proteinExistence type="predicted"/>
<dbReference type="InterPro" id="IPR013196">
    <property type="entry name" value="HTH_11"/>
</dbReference>
<keyword evidence="2" id="KW-0804">Transcription</keyword>
<feature type="domain" description="HTH deoR-type" evidence="3">
    <location>
        <begin position="1"/>
        <end position="57"/>
    </location>
</feature>
<reference evidence="4" key="1">
    <citation type="submission" date="2019-04" db="EMBL/GenBank/DDBJ databases">
        <title>Evolution of Biomass-Degrading Anaerobic Consortia Revealed by Metagenomics.</title>
        <authorList>
            <person name="Peng X."/>
        </authorList>
    </citation>
    <scope>NUCLEOTIDE SEQUENCE</scope>
    <source>
        <strain evidence="4">SIG242</strain>
    </source>
</reference>
<gene>
    <name evidence="4" type="ORF">E7203_08465</name>
</gene>
<evidence type="ECO:0000256" key="1">
    <source>
        <dbReference type="ARBA" id="ARBA00023015"/>
    </source>
</evidence>
<dbReference type="Pfam" id="PF08279">
    <property type="entry name" value="HTH_11"/>
    <property type="match status" value="1"/>
</dbReference>
<evidence type="ECO:0000259" key="3">
    <source>
        <dbReference type="PROSITE" id="PS51000"/>
    </source>
</evidence>
<dbReference type="Gene3D" id="1.10.10.10">
    <property type="entry name" value="Winged helix-like DNA-binding domain superfamily/Winged helix DNA-binding domain"/>
    <property type="match status" value="1"/>
</dbReference>
<name>A0A927ZSL1_SELRU</name>
<dbReference type="InterPro" id="IPR036390">
    <property type="entry name" value="WH_DNA-bd_sf"/>
</dbReference>
<evidence type="ECO:0000313" key="5">
    <source>
        <dbReference type="Proteomes" id="UP000772151"/>
    </source>
</evidence>